<evidence type="ECO:0000313" key="4">
    <source>
        <dbReference type="Proteomes" id="UP001585053"/>
    </source>
</evidence>
<organism evidence="3 4">
    <name type="scientific">Nocardiopsis alba</name>
    <dbReference type="NCBI Taxonomy" id="53437"/>
    <lineage>
        <taxon>Bacteria</taxon>
        <taxon>Bacillati</taxon>
        <taxon>Actinomycetota</taxon>
        <taxon>Actinomycetes</taxon>
        <taxon>Streptosporangiales</taxon>
        <taxon>Nocardiopsidaceae</taxon>
        <taxon>Nocardiopsis</taxon>
    </lineage>
</organism>
<dbReference type="Pfam" id="PF13560">
    <property type="entry name" value="HTH_31"/>
    <property type="match status" value="1"/>
</dbReference>
<evidence type="ECO:0000256" key="1">
    <source>
        <dbReference type="SAM" id="MobiDB-lite"/>
    </source>
</evidence>
<proteinExistence type="predicted"/>
<feature type="region of interest" description="Disordered" evidence="1">
    <location>
        <begin position="1"/>
        <end position="21"/>
    </location>
</feature>
<dbReference type="RefSeq" id="WP_376737090.1">
    <property type="nucleotide sequence ID" value="NZ_JAYMRS010000002.1"/>
</dbReference>
<protein>
    <submittedName>
        <fullName evidence="3">Helix-turn-helix transcriptional regulator</fullName>
    </submittedName>
</protein>
<keyword evidence="4" id="KW-1185">Reference proteome</keyword>
<dbReference type="InterPro" id="IPR001387">
    <property type="entry name" value="Cro/C1-type_HTH"/>
</dbReference>
<name>A0ABV5DTD7_9ACTN</name>
<dbReference type="SUPFAM" id="SSF47413">
    <property type="entry name" value="lambda repressor-like DNA-binding domains"/>
    <property type="match status" value="1"/>
</dbReference>
<dbReference type="Proteomes" id="UP001585053">
    <property type="component" value="Unassembled WGS sequence"/>
</dbReference>
<comment type="caution">
    <text evidence="3">The sequence shown here is derived from an EMBL/GenBank/DDBJ whole genome shotgun (WGS) entry which is preliminary data.</text>
</comment>
<evidence type="ECO:0000259" key="2">
    <source>
        <dbReference type="PROSITE" id="PS50943"/>
    </source>
</evidence>
<dbReference type="Gene3D" id="1.10.260.40">
    <property type="entry name" value="lambda repressor-like DNA-binding domains"/>
    <property type="match status" value="1"/>
</dbReference>
<accession>A0ABV5DTD7</accession>
<evidence type="ECO:0000313" key="3">
    <source>
        <dbReference type="EMBL" id="MFB8767819.1"/>
    </source>
</evidence>
<dbReference type="PROSITE" id="PS50943">
    <property type="entry name" value="HTH_CROC1"/>
    <property type="match status" value="1"/>
</dbReference>
<dbReference type="EMBL" id="JAYMRS010000002">
    <property type="protein sequence ID" value="MFB8767819.1"/>
    <property type="molecule type" value="Genomic_DNA"/>
</dbReference>
<dbReference type="InterPro" id="IPR010982">
    <property type="entry name" value="Lambda_DNA-bd_dom_sf"/>
</dbReference>
<gene>
    <name evidence="3" type="ORF">VSQ78_08905</name>
</gene>
<reference evidence="3 4" key="1">
    <citation type="submission" date="2024-01" db="EMBL/GenBank/DDBJ databases">
        <title>Genome mining of biosynthetic gene clusters to explore secondary metabolites of Streptomyces sp.</title>
        <authorList>
            <person name="Baig A."/>
            <person name="Ajitkumar Shintre N."/>
            <person name="Kumar H."/>
            <person name="Anbarasu A."/>
            <person name="Ramaiah S."/>
        </authorList>
    </citation>
    <scope>NUCLEOTIDE SEQUENCE [LARGE SCALE GENOMIC DNA]</scope>
    <source>
        <strain evidence="3 4">A01</strain>
    </source>
</reference>
<dbReference type="CDD" id="cd00093">
    <property type="entry name" value="HTH_XRE"/>
    <property type="match status" value="1"/>
</dbReference>
<dbReference type="SMART" id="SM00530">
    <property type="entry name" value="HTH_XRE"/>
    <property type="match status" value="1"/>
</dbReference>
<feature type="domain" description="HTH cro/C1-type" evidence="2">
    <location>
        <begin position="32"/>
        <end position="83"/>
    </location>
</feature>
<sequence length="423" mass="46243">MTRRKNPGCPGRIPMPPCSPQLSPGQRVAWHRLRRGLSQEVLAGLVGRTADWLGKVENDRAPLDRLSVIRSLADALDVPVSALVGEHPNQGHHENQHAHVANIRSTLMDYRQLMPGFPFAVNKEGQPDLRFLRNQVETVMNAYQASDYDRVLRRLPDLLSQAQTAVRAYEGGQRRRAGALLAVACQACAMILTKVGEPDLAWIATDRGMKAAFDCDDLALQGSLMRSGVHSLHSRGQHETAVALTGEAASYLRRQQGGRLSTARLLSVYGTLLLPGAVAAARNGDRASAAEYLDEAERIASQLGRDANHLWTAFGPTNVALHRVTVAASLGDPLAALELGVGVNTVALPRERRVRHLFDMAGAFADVNEIPSAVEHMLEAERLAASQVHQHVMSHQIVGRMMRTKSGRRDRRLADLAQRVGIF</sequence>